<gene>
    <name evidence="1" type="ORF">NPIL_676821</name>
</gene>
<evidence type="ECO:0000313" key="2">
    <source>
        <dbReference type="Proteomes" id="UP000887013"/>
    </source>
</evidence>
<protein>
    <submittedName>
        <fullName evidence="1">Uncharacterized protein</fullName>
    </submittedName>
</protein>
<keyword evidence="2" id="KW-1185">Reference proteome</keyword>
<sequence length="109" mass="12318">MLGLNVHIGGQTVRRQGAVYGCKIFLSVNHKEAWYGCGFLPKALEKLSHPSNEDSSSFYCIQAACRVLTLLDQFCSTLELLNLLLRQVILPVILLSRSFDMNLELVYWV</sequence>
<evidence type="ECO:0000313" key="1">
    <source>
        <dbReference type="EMBL" id="GFT24034.1"/>
    </source>
</evidence>
<proteinExistence type="predicted"/>
<dbReference type="AlphaFoldDB" id="A0A8X6NP48"/>
<dbReference type="Proteomes" id="UP000887013">
    <property type="component" value="Unassembled WGS sequence"/>
</dbReference>
<accession>A0A8X6NP48</accession>
<reference evidence="1" key="1">
    <citation type="submission" date="2020-08" db="EMBL/GenBank/DDBJ databases">
        <title>Multicomponent nature underlies the extraordinary mechanical properties of spider dragline silk.</title>
        <authorList>
            <person name="Kono N."/>
            <person name="Nakamura H."/>
            <person name="Mori M."/>
            <person name="Yoshida Y."/>
            <person name="Ohtoshi R."/>
            <person name="Malay A.D."/>
            <person name="Moran D.A.P."/>
            <person name="Tomita M."/>
            <person name="Numata K."/>
            <person name="Arakawa K."/>
        </authorList>
    </citation>
    <scope>NUCLEOTIDE SEQUENCE</scope>
</reference>
<dbReference type="EMBL" id="BMAW01011480">
    <property type="protein sequence ID" value="GFT24034.1"/>
    <property type="molecule type" value="Genomic_DNA"/>
</dbReference>
<name>A0A8X6NP48_NEPPI</name>
<organism evidence="1 2">
    <name type="scientific">Nephila pilipes</name>
    <name type="common">Giant wood spider</name>
    <name type="synonym">Nephila maculata</name>
    <dbReference type="NCBI Taxonomy" id="299642"/>
    <lineage>
        <taxon>Eukaryota</taxon>
        <taxon>Metazoa</taxon>
        <taxon>Ecdysozoa</taxon>
        <taxon>Arthropoda</taxon>
        <taxon>Chelicerata</taxon>
        <taxon>Arachnida</taxon>
        <taxon>Araneae</taxon>
        <taxon>Araneomorphae</taxon>
        <taxon>Entelegynae</taxon>
        <taxon>Araneoidea</taxon>
        <taxon>Nephilidae</taxon>
        <taxon>Nephila</taxon>
    </lineage>
</organism>
<comment type="caution">
    <text evidence="1">The sequence shown here is derived from an EMBL/GenBank/DDBJ whole genome shotgun (WGS) entry which is preliminary data.</text>
</comment>